<dbReference type="STRING" id="1513793.SAMN06296036_108131"/>
<dbReference type="Proteomes" id="UP000192907">
    <property type="component" value="Unassembled WGS sequence"/>
</dbReference>
<keyword evidence="3" id="KW-1185">Reference proteome</keyword>
<sequence>MNMNTMNPRSFVIALLLSVLSFASTVRADGFNASNPFAVENAFDLNYDVINPWSENRLPGEFVRNYNRELGKLYDNLDKSGPFKYCATGGFGCNYMSQSSFKGALKGHEARAQESIASYRNRLESRLVDYSTDITNIQNGRDIEGPLTKALLRGRKVSPNSQLQSQKGEIIDENRHLNSVLTNRQDLSSDAQAILDSGVLKPEIPDPNAIEEADNSIDDPTRAIDRWGYSSDFDANFDQLMNKAQFLANNGRPGEANIVASMAGRYKDFHRGQTPAAVAVSPAAASQFPYLKSLDQSSFQGHEAVSIGNAISGLDNVVDGANFYIDLAMDRLSYLQEQPVIGQYLATAEFIWTFHYRLANNPDFALSIGEGVGGVVIDAATGFAQFLAHPIDSSIAVYNAVVEYEKTWHAMKGFAVKAYDDLSTCDQETEECGQIIGRIGGEVAFGTLTAGVGTAIKNTAIAVKVTNKINSTVGKVAGKFARRGKALDLDADDLDTVFQTGYSLTPCEMPLACAPDSVANADTLLKLADDMGLKGADAVDGVKKFGGSARKSGIKHSDELTEFATPLKLRPNSTRVPKSKYDWNDIVNNAKWERNELNKHAWDRHPGLAKDGPNQLPNTRLYDQGARQVIRDADIVVERTKGDILFIDSKKGLGTSVQKKPDGSWKLNSYRIQTLDP</sequence>
<evidence type="ECO:0000313" key="3">
    <source>
        <dbReference type="Proteomes" id="UP000192907"/>
    </source>
</evidence>
<evidence type="ECO:0000256" key="1">
    <source>
        <dbReference type="SAM" id="SignalP"/>
    </source>
</evidence>
<dbReference type="AlphaFoldDB" id="A0A1Y6BXF5"/>
<accession>A0A1Y6BXF5</accession>
<keyword evidence="1" id="KW-0732">Signal</keyword>
<feature type="chain" id="PRO_5012712254" evidence="1">
    <location>
        <begin position="29"/>
        <end position="677"/>
    </location>
</feature>
<reference evidence="3" key="1">
    <citation type="submission" date="2017-04" db="EMBL/GenBank/DDBJ databases">
        <authorList>
            <person name="Varghese N."/>
            <person name="Submissions S."/>
        </authorList>
    </citation>
    <scope>NUCLEOTIDE SEQUENCE [LARGE SCALE GENOMIC DNA]</scope>
    <source>
        <strain evidence="3">RKEM611</strain>
    </source>
</reference>
<organism evidence="2 3">
    <name type="scientific">Pseudobacteriovorax antillogorgiicola</name>
    <dbReference type="NCBI Taxonomy" id="1513793"/>
    <lineage>
        <taxon>Bacteria</taxon>
        <taxon>Pseudomonadati</taxon>
        <taxon>Bdellovibrionota</taxon>
        <taxon>Oligoflexia</taxon>
        <taxon>Oligoflexales</taxon>
        <taxon>Pseudobacteriovoracaceae</taxon>
        <taxon>Pseudobacteriovorax</taxon>
    </lineage>
</organism>
<dbReference type="EMBL" id="FWZT01000008">
    <property type="protein sequence ID" value="SMF26304.1"/>
    <property type="molecule type" value="Genomic_DNA"/>
</dbReference>
<proteinExistence type="predicted"/>
<gene>
    <name evidence="2" type="ORF">SAMN06296036_108131</name>
</gene>
<protein>
    <submittedName>
        <fullName evidence="2">Uncharacterized protein</fullName>
    </submittedName>
</protein>
<name>A0A1Y6BXF5_9BACT</name>
<dbReference type="RefSeq" id="WP_132318886.1">
    <property type="nucleotide sequence ID" value="NZ_FWZT01000008.1"/>
</dbReference>
<evidence type="ECO:0000313" key="2">
    <source>
        <dbReference type="EMBL" id="SMF26304.1"/>
    </source>
</evidence>
<feature type="signal peptide" evidence="1">
    <location>
        <begin position="1"/>
        <end position="28"/>
    </location>
</feature>